<dbReference type="AlphaFoldDB" id="A0A1R1XC13"/>
<accession>A0A1R1XC13</accession>
<dbReference type="OrthoDB" id="10432226at2759"/>
<keyword evidence="3" id="KW-1185">Reference proteome</keyword>
<evidence type="ECO:0000313" key="3">
    <source>
        <dbReference type="Proteomes" id="UP000187429"/>
    </source>
</evidence>
<protein>
    <submittedName>
        <fullName evidence="2">Uncharacterized protein</fullName>
    </submittedName>
</protein>
<evidence type="ECO:0000256" key="1">
    <source>
        <dbReference type="SAM" id="MobiDB-lite"/>
    </source>
</evidence>
<organism evidence="2 3">
    <name type="scientific">Smittium culicis</name>
    <dbReference type="NCBI Taxonomy" id="133412"/>
    <lineage>
        <taxon>Eukaryota</taxon>
        <taxon>Fungi</taxon>
        <taxon>Fungi incertae sedis</taxon>
        <taxon>Zoopagomycota</taxon>
        <taxon>Kickxellomycotina</taxon>
        <taxon>Harpellomycetes</taxon>
        <taxon>Harpellales</taxon>
        <taxon>Legeriomycetaceae</taxon>
        <taxon>Smittium</taxon>
    </lineage>
</organism>
<evidence type="ECO:0000313" key="2">
    <source>
        <dbReference type="EMBL" id="OMJ12165.1"/>
    </source>
</evidence>
<feature type="region of interest" description="Disordered" evidence="1">
    <location>
        <begin position="64"/>
        <end position="86"/>
    </location>
</feature>
<gene>
    <name evidence="2" type="ORF">AYI69_g9527</name>
</gene>
<comment type="caution">
    <text evidence="2">The sequence shown here is derived from an EMBL/GenBank/DDBJ whole genome shotgun (WGS) entry which is preliminary data.</text>
</comment>
<dbReference type="Proteomes" id="UP000187429">
    <property type="component" value="Unassembled WGS sequence"/>
</dbReference>
<proteinExistence type="predicted"/>
<sequence length="140" mass="15488">MISIPGDILNPGLTIWIAQCGSFRFKPEQESGQIFQLVPGNRITRTECTGLHIVRVHHPLRVPTLESDISGDPEGPQRTTHDHTSNSNVEVRNMVSGSDRTFCCSTVANSSENSDYGSIKRKIAVLGQQALELDSLDDRW</sequence>
<reference evidence="3" key="1">
    <citation type="submission" date="2017-01" db="EMBL/GenBank/DDBJ databases">
        <authorList>
            <person name="Wang Y."/>
            <person name="White M."/>
            <person name="Kvist S."/>
            <person name="Moncalvo J.-M."/>
        </authorList>
    </citation>
    <scope>NUCLEOTIDE SEQUENCE [LARGE SCALE GENOMIC DNA]</scope>
    <source>
        <strain evidence="3">ID-206-W2</strain>
    </source>
</reference>
<dbReference type="EMBL" id="LSSM01005694">
    <property type="protein sequence ID" value="OMJ12165.1"/>
    <property type="molecule type" value="Genomic_DNA"/>
</dbReference>
<name>A0A1R1XC13_9FUNG</name>